<feature type="transmembrane region" description="Helical" evidence="6">
    <location>
        <begin position="348"/>
        <end position="367"/>
    </location>
</feature>
<evidence type="ECO:0000256" key="4">
    <source>
        <dbReference type="ARBA" id="ARBA00022989"/>
    </source>
</evidence>
<dbReference type="EMBL" id="WBJX01000008">
    <property type="protein sequence ID" value="KAB1636094.1"/>
    <property type="molecule type" value="Genomic_DNA"/>
</dbReference>
<comment type="caution">
    <text evidence="8">The sequence shown here is derived from an EMBL/GenBank/DDBJ whole genome shotgun (WGS) entry which is preliminary data.</text>
</comment>
<dbReference type="Proteomes" id="UP000490386">
    <property type="component" value="Unassembled WGS sequence"/>
</dbReference>
<feature type="transmembrane region" description="Helical" evidence="6">
    <location>
        <begin position="119"/>
        <end position="140"/>
    </location>
</feature>
<feature type="transmembrane region" description="Helical" evidence="6">
    <location>
        <begin position="94"/>
        <end position="113"/>
    </location>
</feature>
<evidence type="ECO:0000313" key="9">
    <source>
        <dbReference type="Proteomes" id="UP000490386"/>
    </source>
</evidence>
<sequence>MTTTLEPDIKLDDTAEDHRRIRRFERRVGITASGGKFCDGWILAVIGVVLPAATTSLDISLVGQGLLGAASLLGIFFGGLLFGWVTDRIGRKKMFQFTLTAFLVCSILQLWAADTWQLFALRLIMGMAVGADYTIAGSMIAEFVSSKKRGPYLAGMIAWWYAGFSLAATFGYLILAAFPEEPDLWRWVLASSAVPALAVILGRIGMPETPRWLARQGRRAEAITIANRYLNLANRQDLFQEESAQVGYSTLFSKPFIRRTLFTSIFWATQVAPFFAIFTFLTPVLDGLGLGIEGQWAEIAFYMVLLVGSFIGAGIINKVGRRQLLIVPYFFQAGAMLLLGLWTGAPAGILVACFITFALFSSASNVLQMLYPSEIFPTAIRATGIGFSAAMSRIGAAGGTFLLPLGLDAWGTGPVMLISAGILVVGLIVSIAWAPETTDMELSASTATGSIPVADLASANLPGATPPRQ</sequence>
<dbReference type="GO" id="GO:0022857">
    <property type="term" value="F:transmembrane transporter activity"/>
    <property type="evidence" value="ECO:0007669"/>
    <property type="project" value="InterPro"/>
</dbReference>
<feature type="transmembrane region" description="Helical" evidence="6">
    <location>
        <begin position="184"/>
        <end position="206"/>
    </location>
</feature>
<protein>
    <submittedName>
        <fullName evidence="8">MFS transporter</fullName>
    </submittedName>
</protein>
<dbReference type="CDD" id="cd17316">
    <property type="entry name" value="MFS_SV2_like"/>
    <property type="match status" value="1"/>
</dbReference>
<dbReference type="InterPro" id="IPR005828">
    <property type="entry name" value="MFS_sugar_transport-like"/>
</dbReference>
<evidence type="ECO:0000256" key="6">
    <source>
        <dbReference type="SAM" id="Phobius"/>
    </source>
</evidence>
<feature type="transmembrane region" description="Helical" evidence="6">
    <location>
        <begin position="152"/>
        <end position="178"/>
    </location>
</feature>
<keyword evidence="4 6" id="KW-1133">Transmembrane helix</keyword>
<feature type="transmembrane region" description="Helical" evidence="6">
    <location>
        <begin position="415"/>
        <end position="434"/>
    </location>
</feature>
<gene>
    <name evidence="8" type="ORF">F8O03_17725</name>
</gene>
<keyword evidence="2" id="KW-0813">Transport</keyword>
<feature type="transmembrane region" description="Helical" evidence="6">
    <location>
        <begin position="28"/>
        <end position="53"/>
    </location>
</feature>
<keyword evidence="3 6" id="KW-0812">Transmembrane</keyword>
<feature type="transmembrane region" description="Helical" evidence="6">
    <location>
        <begin position="261"/>
        <end position="279"/>
    </location>
</feature>
<feature type="transmembrane region" description="Helical" evidence="6">
    <location>
        <begin position="59"/>
        <end position="82"/>
    </location>
</feature>
<name>A0A7J5AXN7_9MICO</name>
<dbReference type="InterPro" id="IPR020846">
    <property type="entry name" value="MFS_dom"/>
</dbReference>
<evidence type="ECO:0000313" key="8">
    <source>
        <dbReference type="EMBL" id="KAB1636094.1"/>
    </source>
</evidence>
<feature type="domain" description="Major facilitator superfamily (MFS) profile" evidence="7">
    <location>
        <begin position="28"/>
        <end position="438"/>
    </location>
</feature>
<keyword evidence="5 6" id="KW-0472">Membrane</keyword>
<dbReference type="SUPFAM" id="SSF103473">
    <property type="entry name" value="MFS general substrate transporter"/>
    <property type="match status" value="1"/>
</dbReference>
<evidence type="ECO:0000256" key="5">
    <source>
        <dbReference type="ARBA" id="ARBA00023136"/>
    </source>
</evidence>
<dbReference type="PANTHER" id="PTHR23511:SF34">
    <property type="entry name" value="SYNAPTIC VESICLE GLYCOPROTEIN 2"/>
    <property type="match status" value="1"/>
</dbReference>
<keyword evidence="9" id="KW-1185">Reference proteome</keyword>
<dbReference type="PANTHER" id="PTHR23511">
    <property type="entry name" value="SYNAPTIC VESICLE GLYCOPROTEIN 2"/>
    <property type="match status" value="1"/>
</dbReference>
<dbReference type="Gene3D" id="1.20.1250.20">
    <property type="entry name" value="MFS general substrate transporter like domains"/>
    <property type="match status" value="1"/>
</dbReference>
<comment type="subcellular location">
    <subcellularLocation>
        <location evidence="1">Cell membrane</location>
        <topology evidence="1">Multi-pass membrane protein</topology>
    </subcellularLocation>
</comment>
<proteinExistence type="predicted"/>
<dbReference type="GO" id="GO:0005886">
    <property type="term" value="C:plasma membrane"/>
    <property type="evidence" value="ECO:0007669"/>
    <property type="project" value="UniProtKB-SubCell"/>
</dbReference>
<feature type="transmembrane region" description="Helical" evidence="6">
    <location>
        <begin position="299"/>
        <end position="317"/>
    </location>
</feature>
<reference evidence="8 9" key="1">
    <citation type="submission" date="2019-09" db="EMBL/GenBank/DDBJ databases">
        <title>Phylogeny of genus Pseudoclavibacter and closely related genus.</title>
        <authorList>
            <person name="Li Y."/>
        </authorList>
    </citation>
    <scope>NUCLEOTIDE SEQUENCE [LARGE SCALE GENOMIC DNA]</scope>
    <source>
        <strain evidence="8 9">THG-MD12</strain>
    </source>
</reference>
<dbReference type="PROSITE" id="PS50850">
    <property type="entry name" value="MFS"/>
    <property type="match status" value="1"/>
</dbReference>
<evidence type="ECO:0000256" key="2">
    <source>
        <dbReference type="ARBA" id="ARBA00022448"/>
    </source>
</evidence>
<accession>A0A7J5AXN7</accession>
<evidence type="ECO:0000256" key="3">
    <source>
        <dbReference type="ARBA" id="ARBA00022692"/>
    </source>
</evidence>
<dbReference type="InterPro" id="IPR036259">
    <property type="entry name" value="MFS_trans_sf"/>
</dbReference>
<organism evidence="8 9">
    <name type="scientific">Pseudoclavibacter terrae</name>
    <dbReference type="NCBI Taxonomy" id="1530195"/>
    <lineage>
        <taxon>Bacteria</taxon>
        <taxon>Bacillati</taxon>
        <taxon>Actinomycetota</taxon>
        <taxon>Actinomycetes</taxon>
        <taxon>Micrococcales</taxon>
        <taxon>Microbacteriaceae</taxon>
        <taxon>Pseudoclavibacter</taxon>
    </lineage>
</organism>
<dbReference type="RefSeq" id="WP_151425065.1">
    <property type="nucleotide sequence ID" value="NZ_WBJX01000008.1"/>
</dbReference>
<dbReference type="AlphaFoldDB" id="A0A7J5AXN7"/>
<evidence type="ECO:0000256" key="1">
    <source>
        <dbReference type="ARBA" id="ARBA00004651"/>
    </source>
</evidence>
<dbReference type="Pfam" id="PF00083">
    <property type="entry name" value="Sugar_tr"/>
    <property type="match status" value="1"/>
</dbReference>
<evidence type="ECO:0000259" key="7">
    <source>
        <dbReference type="PROSITE" id="PS50850"/>
    </source>
</evidence>
<dbReference type="OrthoDB" id="9787026at2"/>